<sequence length="52" mass="5533">MREQPVLIHATIEKCKDQSGVIGSAHMKIIFLHVAIGGEMAPHIDSAPLAAV</sequence>
<protein>
    <submittedName>
        <fullName evidence="1">Uncharacterized protein</fullName>
    </submittedName>
</protein>
<comment type="caution">
    <text evidence="1">The sequence shown here is derived from an EMBL/GenBank/DDBJ whole genome shotgun (WGS) entry which is preliminary data.</text>
</comment>
<dbReference type="EMBL" id="JBHSFZ010000058">
    <property type="protein sequence ID" value="MFC4595810.1"/>
    <property type="molecule type" value="Genomic_DNA"/>
</dbReference>
<name>A0ABV9F477_9SPHN</name>
<reference evidence="2" key="1">
    <citation type="journal article" date="2019" name="Int. J. Syst. Evol. Microbiol.">
        <title>The Global Catalogue of Microorganisms (GCM) 10K type strain sequencing project: providing services to taxonomists for standard genome sequencing and annotation.</title>
        <authorList>
            <consortium name="The Broad Institute Genomics Platform"/>
            <consortium name="The Broad Institute Genome Sequencing Center for Infectious Disease"/>
            <person name="Wu L."/>
            <person name="Ma J."/>
        </authorList>
    </citation>
    <scope>NUCLEOTIDE SEQUENCE [LARGE SCALE GENOMIC DNA]</scope>
    <source>
        <strain evidence="2">NBRC 103632</strain>
    </source>
</reference>
<gene>
    <name evidence="1" type="ORF">ACFO3E_16740</name>
</gene>
<evidence type="ECO:0000313" key="1">
    <source>
        <dbReference type="EMBL" id="MFC4595810.1"/>
    </source>
</evidence>
<evidence type="ECO:0000313" key="2">
    <source>
        <dbReference type="Proteomes" id="UP001595957"/>
    </source>
</evidence>
<dbReference type="Proteomes" id="UP001595957">
    <property type="component" value="Unassembled WGS sequence"/>
</dbReference>
<proteinExistence type="predicted"/>
<keyword evidence="2" id="KW-1185">Reference proteome</keyword>
<organism evidence="1 2">
    <name type="scientific">Sphingobium tyrosinilyticum</name>
    <dbReference type="NCBI Taxonomy" id="2715436"/>
    <lineage>
        <taxon>Bacteria</taxon>
        <taxon>Pseudomonadati</taxon>
        <taxon>Pseudomonadota</taxon>
        <taxon>Alphaproteobacteria</taxon>
        <taxon>Sphingomonadales</taxon>
        <taxon>Sphingomonadaceae</taxon>
        <taxon>Sphingobium</taxon>
    </lineage>
</organism>
<dbReference type="RefSeq" id="WP_380806462.1">
    <property type="nucleotide sequence ID" value="NZ_JBHSFZ010000058.1"/>
</dbReference>
<accession>A0ABV9F477</accession>